<name>A0A6B0YUF9_9CHLR</name>
<protein>
    <submittedName>
        <fullName evidence="9">Sugar ABC transporter permease</fullName>
    </submittedName>
</protein>
<evidence type="ECO:0000256" key="5">
    <source>
        <dbReference type="ARBA" id="ARBA00022989"/>
    </source>
</evidence>
<gene>
    <name evidence="9" type="ORF">F4Y42_12900</name>
</gene>
<evidence type="ECO:0000256" key="7">
    <source>
        <dbReference type="RuleBase" id="RU363032"/>
    </source>
</evidence>
<evidence type="ECO:0000256" key="4">
    <source>
        <dbReference type="ARBA" id="ARBA00022692"/>
    </source>
</evidence>
<dbReference type="EMBL" id="VXRG01000107">
    <property type="protein sequence ID" value="MXY94333.1"/>
    <property type="molecule type" value="Genomic_DNA"/>
</dbReference>
<feature type="transmembrane region" description="Helical" evidence="7">
    <location>
        <begin position="111"/>
        <end position="131"/>
    </location>
</feature>
<feature type="transmembrane region" description="Helical" evidence="7">
    <location>
        <begin position="78"/>
        <end position="99"/>
    </location>
</feature>
<feature type="transmembrane region" description="Helical" evidence="7">
    <location>
        <begin position="205"/>
        <end position="232"/>
    </location>
</feature>
<keyword evidence="2 7" id="KW-0813">Transport</keyword>
<evidence type="ECO:0000256" key="2">
    <source>
        <dbReference type="ARBA" id="ARBA00022448"/>
    </source>
</evidence>
<dbReference type="CDD" id="cd06261">
    <property type="entry name" value="TM_PBP2"/>
    <property type="match status" value="1"/>
</dbReference>
<reference evidence="9" key="1">
    <citation type="submission" date="2019-09" db="EMBL/GenBank/DDBJ databases">
        <title>Characterisation of the sponge microbiome using genome-centric metagenomics.</title>
        <authorList>
            <person name="Engelberts J.P."/>
            <person name="Robbins S.J."/>
            <person name="De Goeij J.M."/>
            <person name="Aranda M."/>
            <person name="Bell S.C."/>
            <person name="Webster N.S."/>
        </authorList>
    </citation>
    <scope>NUCLEOTIDE SEQUENCE</scope>
    <source>
        <strain evidence="9">SB0664_bin_27</strain>
    </source>
</reference>
<sequence length="300" mass="33758">MSQQWTPAQTRSLLKGLAFISPWLVGFAGFVLYPIAASAYYSLTRYDVLRPARFIGLENYVELFVKDETFRTVLGNTVYLVVVGVPAGLVAAFLLASLLNRKMKLRPLFRTIFFLPVLVPAVASAEVWRWVYNTNYGVINSVIKSWGWAVIPFISSMELAKPSLILIHVWAQGTAIVIFLAALQDVPSSLMDAAEVDGANALQRFWHVTVPICTPAILFVMLTGMIGMFQYFTLGWLLTQGGPNESTEFFSLYLYRNAFQFFKMGYASAQAWILFIIILAFTLLIFRSSARWVYYAGESD</sequence>
<comment type="similarity">
    <text evidence="7">Belongs to the binding-protein-dependent transport system permease family.</text>
</comment>
<dbReference type="Pfam" id="PF00528">
    <property type="entry name" value="BPD_transp_1"/>
    <property type="match status" value="1"/>
</dbReference>
<feature type="transmembrane region" description="Helical" evidence="7">
    <location>
        <begin position="12"/>
        <end position="36"/>
    </location>
</feature>
<keyword evidence="5 7" id="KW-1133">Transmembrane helix</keyword>
<dbReference type="SUPFAM" id="SSF161098">
    <property type="entry name" value="MetI-like"/>
    <property type="match status" value="1"/>
</dbReference>
<comment type="subcellular location">
    <subcellularLocation>
        <location evidence="1 7">Cell membrane</location>
        <topology evidence="1 7">Multi-pass membrane protein</topology>
    </subcellularLocation>
</comment>
<dbReference type="AlphaFoldDB" id="A0A6B0YUF9"/>
<dbReference type="InterPro" id="IPR000515">
    <property type="entry name" value="MetI-like"/>
</dbReference>
<organism evidence="9">
    <name type="scientific">Caldilineaceae bacterium SB0664_bin_27</name>
    <dbReference type="NCBI Taxonomy" id="2605260"/>
    <lineage>
        <taxon>Bacteria</taxon>
        <taxon>Bacillati</taxon>
        <taxon>Chloroflexota</taxon>
        <taxon>Caldilineae</taxon>
        <taxon>Caldilineales</taxon>
        <taxon>Caldilineaceae</taxon>
    </lineage>
</organism>
<evidence type="ECO:0000313" key="9">
    <source>
        <dbReference type="EMBL" id="MXY94333.1"/>
    </source>
</evidence>
<dbReference type="PANTHER" id="PTHR30193">
    <property type="entry name" value="ABC TRANSPORTER PERMEASE PROTEIN"/>
    <property type="match status" value="1"/>
</dbReference>
<keyword evidence="6 7" id="KW-0472">Membrane</keyword>
<evidence type="ECO:0000256" key="6">
    <source>
        <dbReference type="ARBA" id="ARBA00023136"/>
    </source>
</evidence>
<feature type="transmembrane region" description="Helical" evidence="7">
    <location>
        <begin position="264"/>
        <end position="286"/>
    </location>
</feature>
<dbReference type="PROSITE" id="PS50928">
    <property type="entry name" value="ABC_TM1"/>
    <property type="match status" value="1"/>
</dbReference>
<dbReference type="Gene3D" id="1.10.3720.10">
    <property type="entry name" value="MetI-like"/>
    <property type="match status" value="1"/>
</dbReference>
<feature type="transmembrane region" description="Helical" evidence="7">
    <location>
        <begin position="165"/>
        <end position="184"/>
    </location>
</feature>
<dbReference type="InterPro" id="IPR035906">
    <property type="entry name" value="MetI-like_sf"/>
</dbReference>
<dbReference type="GO" id="GO:0055085">
    <property type="term" value="P:transmembrane transport"/>
    <property type="evidence" value="ECO:0007669"/>
    <property type="project" value="InterPro"/>
</dbReference>
<evidence type="ECO:0000256" key="1">
    <source>
        <dbReference type="ARBA" id="ARBA00004651"/>
    </source>
</evidence>
<feature type="domain" description="ABC transmembrane type-1" evidence="8">
    <location>
        <begin position="74"/>
        <end position="285"/>
    </location>
</feature>
<accession>A0A6B0YUF9</accession>
<dbReference type="GO" id="GO:0005886">
    <property type="term" value="C:plasma membrane"/>
    <property type="evidence" value="ECO:0007669"/>
    <property type="project" value="UniProtKB-SubCell"/>
</dbReference>
<keyword evidence="4 7" id="KW-0812">Transmembrane</keyword>
<proteinExistence type="inferred from homology"/>
<evidence type="ECO:0000259" key="8">
    <source>
        <dbReference type="PROSITE" id="PS50928"/>
    </source>
</evidence>
<evidence type="ECO:0000256" key="3">
    <source>
        <dbReference type="ARBA" id="ARBA00022475"/>
    </source>
</evidence>
<keyword evidence="3" id="KW-1003">Cell membrane</keyword>
<dbReference type="InterPro" id="IPR051393">
    <property type="entry name" value="ABC_transporter_permease"/>
</dbReference>
<dbReference type="PANTHER" id="PTHR30193:SF1">
    <property type="entry name" value="ABC TRANSPORTER PERMEASE PROTEIN YESP-RELATED"/>
    <property type="match status" value="1"/>
</dbReference>
<comment type="caution">
    <text evidence="9">The sequence shown here is derived from an EMBL/GenBank/DDBJ whole genome shotgun (WGS) entry which is preliminary data.</text>
</comment>